<reference evidence="3 4" key="1">
    <citation type="submission" date="2018-07" db="EMBL/GenBank/DDBJ databases">
        <title>Genome assembly of strain KB82.</title>
        <authorList>
            <person name="Kukolya J."/>
            <person name="Horvath B."/>
            <person name="Nagy I."/>
            <person name="Toth A."/>
        </authorList>
    </citation>
    <scope>NUCLEOTIDE SEQUENCE [LARGE SCALE GENOMIC DNA]</scope>
    <source>
        <strain evidence="3 4">Kb82</strain>
    </source>
</reference>
<keyword evidence="1" id="KW-1133">Transmembrane helix</keyword>
<feature type="transmembrane region" description="Helical" evidence="1">
    <location>
        <begin position="59"/>
        <end position="86"/>
    </location>
</feature>
<dbReference type="Pfam" id="PF13239">
    <property type="entry name" value="2TM"/>
    <property type="match status" value="1"/>
</dbReference>
<keyword evidence="1" id="KW-0472">Membrane</keyword>
<evidence type="ECO:0000313" key="3">
    <source>
        <dbReference type="EMBL" id="MBE8726949.1"/>
    </source>
</evidence>
<evidence type="ECO:0000256" key="1">
    <source>
        <dbReference type="SAM" id="Phobius"/>
    </source>
</evidence>
<organism evidence="3 4">
    <name type="scientific">Flavobacterium hungaricum</name>
    <dbReference type="NCBI Taxonomy" id="2082725"/>
    <lineage>
        <taxon>Bacteria</taxon>
        <taxon>Pseudomonadati</taxon>
        <taxon>Bacteroidota</taxon>
        <taxon>Flavobacteriia</taxon>
        <taxon>Flavobacteriales</taxon>
        <taxon>Flavobacteriaceae</taxon>
        <taxon>Flavobacterium</taxon>
    </lineage>
</organism>
<sequence>MEPIFFNEEEKAELQKMASRKVLKLKSFYSHSFVYVIGVIVYILKEYTEAPLNFFPIRYINGFVMCLWTTAFLISAVDLFASYQIFGDKWEERKVKSIMQKNKEKQKWE</sequence>
<dbReference type="EMBL" id="PRDM01000004">
    <property type="protein sequence ID" value="MBE8726949.1"/>
    <property type="molecule type" value="Genomic_DNA"/>
</dbReference>
<dbReference type="InterPro" id="IPR025698">
    <property type="entry name" value="2TM_dom"/>
</dbReference>
<comment type="caution">
    <text evidence="3">The sequence shown here is derived from an EMBL/GenBank/DDBJ whole genome shotgun (WGS) entry which is preliminary data.</text>
</comment>
<evidence type="ECO:0000259" key="2">
    <source>
        <dbReference type="Pfam" id="PF13239"/>
    </source>
</evidence>
<keyword evidence="4" id="KW-1185">Reference proteome</keyword>
<evidence type="ECO:0000313" key="4">
    <source>
        <dbReference type="Proteomes" id="UP000640614"/>
    </source>
</evidence>
<keyword evidence="1" id="KW-0812">Transmembrane</keyword>
<feature type="domain" description="2TM" evidence="2">
    <location>
        <begin position="17"/>
        <end position="99"/>
    </location>
</feature>
<feature type="transmembrane region" description="Helical" evidence="1">
    <location>
        <begin position="27"/>
        <end position="44"/>
    </location>
</feature>
<name>A0ABR9TPJ7_9FLAO</name>
<proteinExistence type="predicted"/>
<protein>
    <recommendedName>
        <fullName evidence="2">2TM domain-containing protein</fullName>
    </recommendedName>
</protein>
<accession>A0ABR9TPJ7</accession>
<dbReference type="RefSeq" id="WP_194140121.1">
    <property type="nucleotide sequence ID" value="NZ_PRDM01000004.1"/>
</dbReference>
<gene>
    <name evidence="3" type="ORF">C4F50_18680</name>
</gene>
<dbReference type="Proteomes" id="UP000640614">
    <property type="component" value="Unassembled WGS sequence"/>
</dbReference>